<dbReference type="SUPFAM" id="SSF51445">
    <property type="entry name" value="(Trans)glycosidases"/>
    <property type="match status" value="1"/>
</dbReference>
<dbReference type="InterPro" id="IPR029018">
    <property type="entry name" value="Hex-like_dom2"/>
</dbReference>
<feature type="transmembrane region" description="Helical" evidence="2">
    <location>
        <begin position="820"/>
        <end position="841"/>
    </location>
</feature>
<keyword evidence="1" id="KW-0378">Hydrolase</keyword>
<keyword evidence="2" id="KW-0472">Membrane</keyword>
<gene>
    <name evidence="3" type="ORF">WDU96_10980</name>
</gene>
<reference evidence="3 4" key="1">
    <citation type="submission" date="2024-02" db="EMBL/GenBank/DDBJ databases">
        <authorList>
            <person name="Saticioglu I.B."/>
        </authorList>
    </citation>
    <scope>NUCLEOTIDE SEQUENCE [LARGE SCALE GENOMIC DNA]</scope>
    <source>
        <strain evidence="3 4">Mu-86</strain>
    </source>
</reference>
<evidence type="ECO:0000313" key="4">
    <source>
        <dbReference type="Proteomes" id="UP001368654"/>
    </source>
</evidence>
<protein>
    <recommendedName>
        <fullName evidence="5">Glycosyl hydrolase family 67 C-terminal domain-containing protein</fullName>
    </recommendedName>
</protein>
<evidence type="ECO:0000313" key="3">
    <source>
        <dbReference type="EMBL" id="MEJ1156118.1"/>
    </source>
</evidence>
<dbReference type="RefSeq" id="WP_337338555.1">
    <property type="nucleotide sequence ID" value="NZ_JBBDGL010000003.1"/>
</dbReference>
<dbReference type="SUPFAM" id="SSF55545">
    <property type="entry name" value="beta-N-acetylhexosaminidase-like domain"/>
    <property type="match status" value="1"/>
</dbReference>
<feature type="transmembrane region" description="Helical" evidence="2">
    <location>
        <begin position="738"/>
        <end position="758"/>
    </location>
</feature>
<name>A0ABU8LV35_9MICO</name>
<evidence type="ECO:0000256" key="1">
    <source>
        <dbReference type="ARBA" id="ARBA00022801"/>
    </source>
</evidence>
<dbReference type="EMBL" id="JBBDGL010000003">
    <property type="protein sequence ID" value="MEJ1156118.1"/>
    <property type="molecule type" value="Genomic_DNA"/>
</dbReference>
<feature type="transmembrane region" description="Helical" evidence="2">
    <location>
        <begin position="888"/>
        <end position="910"/>
    </location>
</feature>
<feature type="transmembrane region" description="Helical" evidence="2">
    <location>
        <begin position="922"/>
        <end position="942"/>
    </location>
</feature>
<organism evidence="3 4">
    <name type="scientific">Microbacterium marmarense</name>
    <dbReference type="NCBI Taxonomy" id="3122051"/>
    <lineage>
        <taxon>Bacteria</taxon>
        <taxon>Bacillati</taxon>
        <taxon>Actinomycetota</taxon>
        <taxon>Actinomycetes</taxon>
        <taxon>Micrococcales</taxon>
        <taxon>Microbacteriaceae</taxon>
        <taxon>Microbacterium</taxon>
    </lineage>
</organism>
<keyword evidence="4" id="KW-1185">Reference proteome</keyword>
<feature type="transmembrane region" description="Helical" evidence="2">
    <location>
        <begin position="977"/>
        <end position="997"/>
    </location>
</feature>
<keyword evidence="2" id="KW-0812">Transmembrane</keyword>
<feature type="transmembrane region" description="Helical" evidence="2">
    <location>
        <begin position="848"/>
        <end position="868"/>
    </location>
</feature>
<keyword evidence="2" id="KW-1133">Transmembrane helix</keyword>
<proteinExistence type="predicted"/>
<sequence length="1007" mass="109941">MATATRRGIFAAVAVVVLLVLGLGVSSVVADELGIRTEPSAQMQPAAPVVATAAEPVDPPKLTLVNAPDSSRVAAATAYLMDATAAVETEGSASVAFDVVDNGDLDDDSYTLTGSDTELTIDAASPAGAARGLYDMAAAVRTGKSITATLGEEMTWRLPLRMVDSGSVGIEASPEEWESGTNYSHVGGSYQDALIPEAPYVDQDLLDEYFAEWDAHLRHVVALGYNGMTWGRFIEYVTMQTAPYGPVYDDDDSHVERALALREAFTPFWERAEELGVKLFLSTDMLSLTPELADYFDEHYGGTDAENPAMWDVYTAALDEMYQAVPALEGVLIRIGEAGAIYDAEGWDYYSELGVTNVDEARTMLTAFTDHAETRGKEVIFRTWSVGIGEVGDMHTDVDSYEKLLGGLDSPALIVSTKYVLGDFYSWLPLNNTLEQGEQRRIVEFQSRREFENYGAFPNDLGPQFQWAMQQLLEANPKIEGVWVWAQGGGPLRAGPMTLYGKAGFWELYELNTLLGAAIARDPGTDVAEVTADWAYEYFSHDPATITAISEAMTHSRDAIEQGLYIEPFADQRGFAIGLEPPPMMWIFEWDILTGDTAVLDVMYSIVRDSEVGIDGAIVLGEQAVLAVEQMREIVAATDPASWHDPAMHSDLVDTLDYESNTLQMLAAYRAMFLHQAEWHDTLSQESYDAWVSDRAQFTALADQHLALYEGNIDYPSYNVTPAQLGVERGERDPAMAWTARILLLLALLWVFIGILAARTRLVRRPGAAAARASWLASTRPWRARESTLGMLPLDRWLMIGVPAALLVATRLVQTSFLSWTHPAIVLGAWLVFALVVRILVGRRSPWPVMAAVGGAIVFRCALTLFALSFSGPGGYWFTFWTDPTLRTVYICIAFALFGWVFIAGGWALVAQIGARRATGAVVAAMGAGLMIPASVVAFVGVETALTVWNDELGLLPWALSRILGITTFLEIPLDSAWWVAGIGAGLFAVGLLLSIHRGEGRQTPSR</sequence>
<accession>A0ABU8LV35</accession>
<dbReference type="InterPro" id="IPR017853">
    <property type="entry name" value="GH"/>
</dbReference>
<feature type="transmembrane region" description="Helical" evidence="2">
    <location>
        <begin position="797"/>
        <end position="814"/>
    </location>
</feature>
<evidence type="ECO:0000256" key="2">
    <source>
        <dbReference type="SAM" id="Phobius"/>
    </source>
</evidence>
<comment type="caution">
    <text evidence="3">The sequence shown here is derived from an EMBL/GenBank/DDBJ whole genome shotgun (WGS) entry which is preliminary data.</text>
</comment>
<evidence type="ECO:0008006" key="5">
    <source>
        <dbReference type="Google" id="ProtNLM"/>
    </source>
</evidence>
<dbReference type="Proteomes" id="UP001368654">
    <property type="component" value="Unassembled WGS sequence"/>
</dbReference>